<dbReference type="InterPro" id="IPR031518">
    <property type="entry name" value="DUF4693"/>
</dbReference>
<feature type="compositionally biased region" description="Polar residues" evidence="1">
    <location>
        <begin position="112"/>
        <end position="131"/>
    </location>
</feature>
<feature type="compositionally biased region" description="Basic and acidic residues" evidence="1">
    <location>
        <begin position="67"/>
        <end position="82"/>
    </location>
</feature>
<name>A0A8C4NPG4_EPTBU</name>
<dbReference type="Proteomes" id="UP000694388">
    <property type="component" value="Unplaced"/>
</dbReference>
<proteinExistence type="predicted"/>
<evidence type="ECO:0000313" key="3">
    <source>
        <dbReference type="Proteomes" id="UP000694388"/>
    </source>
</evidence>
<feature type="region of interest" description="Disordered" evidence="1">
    <location>
        <begin position="50"/>
        <end position="151"/>
    </location>
</feature>
<dbReference type="Ensembl" id="ENSEBUT00000007977.1">
    <property type="protein sequence ID" value="ENSEBUP00000007493.1"/>
    <property type="gene ID" value="ENSEBUG00000004894.1"/>
</dbReference>
<dbReference type="PANTHER" id="PTHR14870">
    <property type="entry name" value="TUBULIN EPSILON AND DELTA COMPLEX PROTEIN 2"/>
    <property type="match status" value="1"/>
</dbReference>
<feature type="region of interest" description="Disordered" evidence="1">
    <location>
        <begin position="1"/>
        <end position="33"/>
    </location>
</feature>
<dbReference type="Pfam" id="PF15764">
    <property type="entry name" value="DUF4693"/>
    <property type="match status" value="1"/>
</dbReference>
<organism evidence="2 3">
    <name type="scientific">Eptatretus burgeri</name>
    <name type="common">Inshore hagfish</name>
    <dbReference type="NCBI Taxonomy" id="7764"/>
    <lineage>
        <taxon>Eukaryota</taxon>
        <taxon>Metazoa</taxon>
        <taxon>Chordata</taxon>
        <taxon>Craniata</taxon>
        <taxon>Vertebrata</taxon>
        <taxon>Cyclostomata</taxon>
        <taxon>Myxini</taxon>
        <taxon>Myxiniformes</taxon>
        <taxon>Myxinidae</taxon>
        <taxon>Eptatretinae</taxon>
        <taxon>Eptatretus</taxon>
    </lineage>
</organism>
<sequence>MQRLSERKSRCKEDEVESACSQTAQAQGGLSTETKDLEVLTEALARALRVRTHEGFDPKNKVFVGSETKDGDSSKPHRDTSRGRLPGHDLTANKGKYTRKAPFKFGKKNLATGKSSTRAVGLSTSNASKPSGRTPEGRVSRDIGSTKANVRPSSVPLIGVDASVRNRVPASSSCVMEGAMQVFSEQECEDDAQGVTSVKKMTDDTNSFLLERDGKNLVLPERWRKLYMNNQRLREKAFRLESRCLPEEEIFVKKLKLVFARGGVSPTGPAEAETFVAEIRQMALEISAVVEDYEAECAESVGWQESYRSLKTMELLLDLISELQEEASLIAAALQQWQQDRQLLGVPDPLGLPDQSDCVHGLRPLVLSYKTLEELLTWEKLRHEVQELQQQLYLQKAIAKEVLPLVESMETDSVDFASVFRVAYSLLCENSRHFPSLMVDSSR</sequence>
<evidence type="ECO:0008006" key="4">
    <source>
        <dbReference type="Google" id="ProtNLM"/>
    </source>
</evidence>
<feature type="compositionally biased region" description="Basic and acidic residues" evidence="1">
    <location>
        <begin position="1"/>
        <end position="13"/>
    </location>
</feature>
<feature type="compositionally biased region" description="Basic residues" evidence="1">
    <location>
        <begin position="96"/>
        <end position="107"/>
    </location>
</feature>
<keyword evidence="3" id="KW-1185">Reference proteome</keyword>
<protein>
    <recommendedName>
        <fullName evidence="4">Tubulin epsilon and delta complex protein 2</fullName>
    </recommendedName>
</protein>
<reference evidence="2" key="2">
    <citation type="submission" date="2025-09" db="UniProtKB">
        <authorList>
            <consortium name="Ensembl"/>
        </authorList>
    </citation>
    <scope>IDENTIFICATION</scope>
</reference>
<accession>A0A8C4NPG4</accession>
<feature type="compositionally biased region" description="Polar residues" evidence="1">
    <location>
        <begin position="19"/>
        <end position="32"/>
    </location>
</feature>
<evidence type="ECO:0000313" key="2">
    <source>
        <dbReference type="Ensembl" id="ENSEBUP00000007493.1"/>
    </source>
</evidence>
<dbReference type="PANTHER" id="PTHR14870:SF1">
    <property type="entry name" value="TUBULIN EPSILON AND DELTA COMPLEX PROTEIN 2"/>
    <property type="match status" value="1"/>
</dbReference>
<dbReference type="AlphaFoldDB" id="A0A8C4NPG4"/>
<feature type="compositionally biased region" description="Basic and acidic residues" evidence="1">
    <location>
        <begin position="51"/>
        <end position="60"/>
    </location>
</feature>
<reference evidence="2" key="1">
    <citation type="submission" date="2025-08" db="UniProtKB">
        <authorList>
            <consortium name="Ensembl"/>
        </authorList>
    </citation>
    <scope>IDENTIFICATION</scope>
</reference>
<dbReference type="GeneTree" id="ENSGT00390000011149"/>
<evidence type="ECO:0000256" key="1">
    <source>
        <dbReference type="SAM" id="MobiDB-lite"/>
    </source>
</evidence>